<dbReference type="GO" id="GO:0016829">
    <property type="term" value="F:lyase activity"/>
    <property type="evidence" value="ECO:0007669"/>
    <property type="project" value="UniProtKB-KW"/>
</dbReference>
<sequence>MLAKRIIPCLDVTLDEKGATVVKGIEFVNLREAGDPVELAKRYNDEGADELVFLDITASPHGRKTMVDVIERTSDEVFIPLTVGGGIKSVEDIHSLLSAGADKVSINTSAVLNPDIVRESSDIFGSQCIVIAIDCRRNFDLDKGENFVELEDGSKAWYEVVIYGGRKPTGIDAVSWAKQVEELGAGEILLTSMNRDGTKDGFDIPITRKISEEVNIPVIASGGAGKVEHFYEGFADGKADACLAASIFHYREIPIMTIKEYLRDKGIPVRI</sequence>
<name>N0BLZ8_9EURY</name>
<keyword evidence="6 11" id="KW-0028">Amino-acid biosynthesis</keyword>
<dbReference type="HOGENOM" id="CLU_048577_4_0_2"/>
<evidence type="ECO:0000256" key="3">
    <source>
        <dbReference type="ARBA" id="ARBA00009667"/>
    </source>
</evidence>
<dbReference type="FunFam" id="3.20.20.70:FF:000006">
    <property type="entry name" value="Imidazole glycerol phosphate synthase subunit HisF"/>
    <property type="match status" value="1"/>
</dbReference>
<dbReference type="STRING" id="387631.Asulf_01291"/>
<dbReference type="InterPro" id="IPR050064">
    <property type="entry name" value="IGPS_HisA/HisF"/>
</dbReference>
<comment type="catalytic activity">
    <reaction evidence="10 11">
        <text>5-[(5-phospho-1-deoxy-D-ribulos-1-ylimino)methylamino]-1-(5-phospho-beta-D-ribosyl)imidazole-4-carboxamide + L-glutamine = D-erythro-1-(imidazol-4-yl)glycerol 3-phosphate + 5-amino-1-(5-phospho-beta-D-ribosyl)imidazole-4-carboxamide + L-glutamate + H(+)</text>
        <dbReference type="Rhea" id="RHEA:24793"/>
        <dbReference type="ChEBI" id="CHEBI:15378"/>
        <dbReference type="ChEBI" id="CHEBI:29985"/>
        <dbReference type="ChEBI" id="CHEBI:58278"/>
        <dbReference type="ChEBI" id="CHEBI:58359"/>
        <dbReference type="ChEBI" id="CHEBI:58475"/>
        <dbReference type="ChEBI" id="CHEBI:58525"/>
        <dbReference type="EC" id="4.3.2.10"/>
    </reaction>
</comment>
<evidence type="ECO:0000256" key="5">
    <source>
        <dbReference type="ARBA" id="ARBA00022490"/>
    </source>
</evidence>
<comment type="similarity">
    <text evidence="3 11 12">Belongs to the HisA/HisF family.</text>
</comment>
<accession>N0BLZ8</accession>
<dbReference type="Pfam" id="PF00977">
    <property type="entry name" value="His_biosynth"/>
    <property type="match status" value="1"/>
</dbReference>
<evidence type="ECO:0000313" key="14">
    <source>
        <dbReference type="Proteomes" id="UP000013307"/>
    </source>
</evidence>
<dbReference type="PANTHER" id="PTHR21235">
    <property type="entry name" value="IMIDAZOLE GLYCEROL PHOSPHATE SYNTHASE SUBUNIT HISF/H IGP SYNTHASE SUBUNIT HISF/H"/>
    <property type="match status" value="1"/>
</dbReference>
<dbReference type="GO" id="GO:0000105">
    <property type="term" value="P:L-histidine biosynthetic process"/>
    <property type="evidence" value="ECO:0007669"/>
    <property type="project" value="UniProtKB-UniRule"/>
</dbReference>
<evidence type="ECO:0000256" key="8">
    <source>
        <dbReference type="ARBA" id="ARBA00023239"/>
    </source>
</evidence>
<dbReference type="PANTHER" id="PTHR21235:SF2">
    <property type="entry name" value="IMIDAZOLE GLYCEROL PHOSPHATE SYNTHASE HISHF"/>
    <property type="match status" value="1"/>
</dbReference>
<proteinExistence type="inferred from homology"/>
<dbReference type="InterPro" id="IPR011060">
    <property type="entry name" value="RibuloseP-bd_barrel"/>
</dbReference>
<dbReference type="CDD" id="cd04731">
    <property type="entry name" value="HisF"/>
    <property type="match status" value="1"/>
</dbReference>
<dbReference type="InterPro" id="IPR013785">
    <property type="entry name" value="Aldolase_TIM"/>
</dbReference>
<dbReference type="RefSeq" id="WP_015590883.1">
    <property type="nucleotide sequence ID" value="NC_021169.1"/>
</dbReference>
<dbReference type="Gene3D" id="3.20.20.70">
    <property type="entry name" value="Aldolase class I"/>
    <property type="match status" value="1"/>
</dbReference>
<comment type="function">
    <text evidence="9 11">IGPS catalyzes the conversion of PRFAR and glutamine to IGP, AICAR and glutamate. The HisF subunit catalyzes the cyclization activity that produces IGP and AICAR from PRFAR using the ammonia provided by the HisH subunit.</text>
</comment>
<feature type="active site" evidence="11">
    <location>
        <position position="134"/>
    </location>
</feature>
<dbReference type="EMBL" id="CP005290">
    <property type="protein sequence ID" value="AGK61285.1"/>
    <property type="molecule type" value="Genomic_DNA"/>
</dbReference>
<evidence type="ECO:0000256" key="4">
    <source>
        <dbReference type="ARBA" id="ARBA00011152"/>
    </source>
</evidence>
<keyword evidence="14" id="KW-1185">Reference proteome</keyword>
<comment type="subunit">
    <text evidence="4 11">Heterodimer of HisH and HisF.</text>
</comment>
<dbReference type="EC" id="4.3.2.10" evidence="11"/>
<gene>
    <name evidence="11" type="primary">hisF</name>
    <name evidence="13" type="ORF">Asulf_01291</name>
</gene>
<dbReference type="KEGG" id="ast:Asulf_01291"/>
<reference evidence="13 14" key="1">
    <citation type="journal article" date="2013" name="Genome Announc.">
        <title>Complete Genome Sequence of the Thermophilic and Facultatively Chemolithoautotrophic Sulfate Reducer Archaeoglobus sulfaticallidus Strain PM70-1T.</title>
        <authorList>
            <person name="Stokke R."/>
            <person name="Hocking W.P."/>
            <person name="Steinsbu B.O."/>
            <person name="Steen I.H."/>
        </authorList>
    </citation>
    <scope>NUCLEOTIDE SEQUENCE [LARGE SCALE GENOMIC DNA]</scope>
    <source>
        <strain evidence="13">PM70-1</strain>
    </source>
</reference>
<dbReference type="SUPFAM" id="SSF51366">
    <property type="entry name" value="Ribulose-phoshate binding barrel"/>
    <property type="match status" value="1"/>
</dbReference>
<dbReference type="GO" id="GO:0005737">
    <property type="term" value="C:cytoplasm"/>
    <property type="evidence" value="ECO:0007669"/>
    <property type="project" value="UniProtKB-SubCell"/>
</dbReference>
<dbReference type="Proteomes" id="UP000013307">
    <property type="component" value="Chromosome"/>
</dbReference>
<dbReference type="OrthoDB" id="6261at2157"/>
<evidence type="ECO:0000256" key="10">
    <source>
        <dbReference type="ARBA" id="ARBA00047838"/>
    </source>
</evidence>
<keyword evidence="8 11" id="KW-0456">Lyase</keyword>
<evidence type="ECO:0000256" key="6">
    <source>
        <dbReference type="ARBA" id="ARBA00022605"/>
    </source>
</evidence>
<dbReference type="GO" id="GO:0000107">
    <property type="term" value="F:imidazoleglycerol-phosphate synthase activity"/>
    <property type="evidence" value="ECO:0007669"/>
    <property type="project" value="UniProtKB-UniRule"/>
</dbReference>
<keyword evidence="5 11" id="KW-0963">Cytoplasm</keyword>
<comment type="subcellular location">
    <subcellularLocation>
        <location evidence="1 11">Cytoplasm</location>
    </subcellularLocation>
</comment>
<dbReference type="NCBIfam" id="TIGR00735">
    <property type="entry name" value="hisF"/>
    <property type="match status" value="1"/>
</dbReference>
<evidence type="ECO:0000256" key="11">
    <source>
        <dbReference type="HAMAP-Rule" id="MF_01013"/>
    </source>
</evidence>
<evidence type="ECO:0000256" key="1">
    <source>
        <dbReference type="ARBA" id="ARBA00004496"/>
    </source>
</evidence>
<evidence type="ECO:0000256" key="9">
    <source>
        <dbReference type="ARBA" id="ARBA00025475"/>
    </source>
</evidence>
<evidence type="ECO:0000256" key="7">
    <source>
        <dbReference type="ARBA" id="ARBA00023102"/>
    </source>
</evidence>
<dbReference type="AlphaFoldDB" id="N0BLZ8"/>
<keyword evidence="7 11" id="KW-0368">Histidine biosynthesis</keyword>
<evidence type="ECO:0000256" key="2">
    <source>
        <dbReference type="ARBA" id="ARBA00005091"/>
    </source>
</evidence>
<dbReference type="HAMAP" id="MF_01013">
    <property type="entry name" value="HisF"/>
    <property type="match status" value="1"/>
</dbReference>
<dbReference type="eggNOG" id="arCOG00617">
    <property type="taxonomic scope" value="Archaea"/>
</dbReference>
<feature type="active site" evidence="11">
    <location>
        <position position="11"/>
    </location>
</feature>
<dbReference type="UniPathway" id="UPA00031">
    <property type="reaction ID" value="UER00010"/>
</dbReference>
<protein>
    <recommendedName>
        <fullName evidence="11">Imidazole glycerol phosphate synthase subunit HisF</fullName>
        <ecNumber evidence="11">4.3.2.10</ecNumber>
    </recommendedName>
    <alternativeName>
        <fullName evidence="11">IGP synthase cyclase subunit</fullName>
    </alternativeName>
    <alternativeName>
        <fullName evidence="11">IGP synthase subunit HisF</fullName>
    </alternativeName>
    <alternativeName>
        <fullName evidence="11">ImGP synthase subunit HisF</fullName>
        <shortName evidence="11">IGPS subunit HisF</shortName>
    </alternativeName>
</protein>
<dbReference type="GeneID" id="15392931"/>
<dbReference type="InterPro" id="IPR006062">
    <property type="entry name" value="His_biosynth"/>
</dbReference>
<evidence type="ECO:0000256" key="12">
    <source>
        <dbReference type="RuleBase" id="RU003657"/>
    </source>
</evidence>
<dbReference type="InterPro" id="IPR004651">
    <property type="entry name" value="HisF"/>
</dbReference>
<evidence type="ECO:0000313" key="13">
    <source>
        <dbReference type="EMBL" id="AGK61285.1"/>
    </source>
</evidence>
<comment type="pathway">
    <text evidence="2 11">Amino-acid biosynthesis; L-histidine biosynthesis; L-histidine from 5-phospho-alpha-D-ribose 1-diphosphate: step 5/9.</text>
</comment>
<organism evidence="13 14">
    <name type="scientific">Archaeoglobus sulfaticallidus PM70-1</name>
    <dbReference type="NCBI Taxonomy" id="387631"/>
    <lineage>
        <taxon>Archaea</taxon>
        <taxon>Methanobacteriati</taxon>
        <taxon>Methanobacteriota</taxon>
        <taxon>Archaeoglobi</taxon>
        <taxon>Archaeoglobales</taxon>
        <taxon>Archaeoglobaceae</taxon>
        <taxon>Archaeoglobus</taxon>
    </lineage>
</organism>